<dbReference type="EMBL" id="BDCX01000011">
    <property type="protein sequence ID" value="GAT68963.1"/>
    <property type="molecule type" value="Genomic_DNA"/>
</dbReference>
<evidence type="ECO:0000313" key="3">
    <source>
        <dbReference type="Proteomes" id="UP000077701"/>
    </source>
</evidence>
<dbReference type="AlphaFoldDB" id="A0A161MCJ8"/>
<keyword evidence="3" id="KW-1185">Reference proteome</keyword>
<dbReference type="STRING" id="161355.PS9374_04628"/>
<feature type="compositionally biased region" description="Low complexity" evidence="1">
    <location>
        <begin position="48"/>
        <end position="57"/>
    </location>
</feature>
<name>A0A161MCJ8_9ACTN</name>
<reference evidence="2 3" key="1">
    <citation type="journal article" date="2016" name="Genome Announc.">
        <title>Draft Genome Sequence of Planomonospora sphaerica JCM9374, a Rare Actinomycete.</title>
        <authorList>
            <person name="Dohra H."/>
            <person name="Suzuki T."/>
            <person name="Inoue Y."/>
            <person name="Kodani S."/>
        </authorList>
    </citation>
    <scope>NUCLEOTIDE SEQUENCE [LARGE SCALE GENOMIC DNA]</scope>
    <source>
        <strain evidence="2 3">JCM 9374</strain>
    </source>
</reference>
<reference evidence="3" key="2">
    <citation type="submission" date="2016-04" db="EMBL/GenBank/DDBJ databases">
        <title>Planomonospora sphaerica JCM9374 whole genome shotgun sequence.</title>
        <authorList>
            <person name="Suzuki T."/>
            <person name="Dohra H."/>
            <person name="Kodani S."/>
        </authorList>
    </citation>
    <scope>NUCLEOTIDE SEQUENCE [LARGE SCALE GENOMIC DNA]</scope>
    <source>
        <strain evidence="3">JCM 9374</strain>
    </source>
</reference>
<evidence type="ECO:0000256" key="1">
    <source>
        <dbReference type="SAM" id="MobiDB-lite"/>
    </source>
</evidence>
<protein>
    <recommendedName>
        <fullName evidence="4">Lipoprotein</fullName>
    </recommendedName>
</protein>
<comment type="caution">
    <text evidence="2">The sequence shown here is derived from an EMBL/GenBank/DDBJ whole genome shotgun (WGS) entry which is preliminary data.</text>
</comment>
<dbReference type="RefSeq" id="WP_153054434.1">
    <property type="nucleotide sequence ID" value="NZ_BDCX01000011.1"/>
</dbReference>
<evidence type="ECO:0000313" key="2">
    <source>
        <dbReference type="EMBL" id="GAT68963.1"/>
    </source>
</evidence>
<proteinExistence type="predicted"/>
<sequence>MPGAACRRVAHRAAALKPQRHPLLRVVLLVLTLVAGIAGCTSGPPSPAAAAPSASPPQVSLPDSSAGPGPASAAQQRAAVAAARRFTRRLLTYSHLSPAELAPSVRLRGLITHRYAAALAPRDRVDPALATTLREVSAARITSARTAADAPGDAGTQYVLLTCTQTLTAAGRTDRIEMVWSLRLLRYGETWRVDEVSQAG</sequence>
<feature type="compositionally biased region" description="Low complexity" evidence="1">
    <location>
        <begin position="65"/>
        <end position="74"/>
    </location>
</feature>
<evidence type="ECO:0008006" key="4">
    <source>
        <dbReference type="Google" id="ProtNLM"/>
    </source>
</evidence>
<feature type="region of interest" description="Disordered" evidence="1">
    <location>
        <begin position="44"/>
        <end position="74"/>
    </location>
</feature>
<dbReference type="Proteomes" id="UP000077701">
    <property type="component" value="Unassembled WGS sequence"/>
</dbReference>
<organism evidence="2 3">
    <name type="scientific">Planomonospora sphaerica</name>
    <dbReference type="NCBI Taxonomy" id="161355"/>
    <lineage>
        <taxon>Bacteria</taxon>
        <taxon>Bacillati</taxon>
        <taxon>Actinomycetota</taxon>
        <taxon>Actinomycetes</taxon>
        <taxon>Streptosporangiales</taxon>
        <taxon>Streptosporangiaceae</taxon>
        <taxon>Planomonospora</taxon>
    </lineage>
</organism>
<accession>A0A161MCJ8</accession>
<gene>
    <name evidence="2" type="ORF">PS9374_04628</name>
</gene>
<dbReference type="OrthoDB" id="9985991at2"/>